<sequence>MVGSVSECLRQEKALSQPATVTRDMSFIHKSISLSEQCGGEQKNRQAYAQAGSHVKSSKNQQLSHQFPLKNDSQSESSNGPLGTEDVDNRHVSLLVRLLMSLRQSKSSWTALENSCYIRGSSTILLGYFTVSGLSVSASLSAMASSNDTLENKLHSAQKNLLFLQQDHASTLKGLHAEIRRLQQHCTDLAYELTVRSSDATEDSEARCRELHSKCEELEAQLKVKEVENIELLRDLEQKNAMISVLENTIKEREKKYLEELKMKSHKLAVLSGELEQRASTIAYLTAQLHATKKKLLAGSSSEVSPNVSPVSSYKPSPPPAKDWQPGPETPRRRMKKSLSQPLHSELTELYRLGSDGRRMLLREAVDAMPDPTPFLQAARDTPDLQMVRPAVIPPIACDRSSSPRQSPARDRHHRAHVGVAHRIHHGSPPVAPSQPELETLAVDQAELTDRRAGRKQPQPTSVLVFVSPLVICLGISQTVPAVYFTISIVCHFKHHVTPQEEITLLLRTFKEYPDQRSCGVVSRKKTPSL</sequence>
<name>A0ACC2FS13_DALPE</name>
<dbReference type="Proteomes" id="UP001157502">
    <property type="component" value="Chromosome 23"/>
</dbReference>
<protein>
    <submittedName>
        <fullName evidence="1">Uncharacterized protein</fullName>
    </submittedName>
</protein>
<accession>A0ACC2FS13</accession>
<reference evidence="1" key="1">
    <citation type="submission" date="2021-05" db="EMBL/GenBank/DDBJ databases">
        <authorList>
            <person name="Pan Q."/>
            <person name="Jouanno E."/>
            <person name="Zahm M."/>
            <person name="Klopp C."/>
            <person name="Cabau C."/>
            <person name="Louis A."/>
            <person name="Berthelot C."/>
            <person name="Parey E."/>
            <person name="Roest Crollius H."/>
            <person name="Montfort J."/>
            <person name="Robinson-Rechavi M."/>
            <person name="Bouchez O."/>
            <person name="Lampietro C."/>
            <person name="Lopez Roques C."/>
            <person name="Donnadieu C."/>
            <person name="Postlethwait J."/>
            <person name="Bobe J."/>
            <person name="Dillon D."/>
            <person name="Chandos A."/>
            <person name="von Hippel F."/>
            <person name="Guiguen Y."/>
        </authorList>
    </citation>
    <scope>NUCLEOTIDE SEQUENCE</scope>
    <source>
        <strain evidence="1">YG-Jan2019</strain>
    </source>
</reference>
<evidence type="ECO:0000313" key="1">
    <source>
        <dbReference type="EMBL" id="KAJ7994138.1"/>
    </source>
</evidence>
<dbReference type="EMBL" id="CM055750">
    <property type="protein sequence ID" value="KAJ7994138.1"/>
    <property type="molecule type" value="Genomic_DNA"/>
</dbReference>
<comment type="caution">
    <text evidence="1">The sequence shown here is derived from an EMBL/GenBank/DDBJ whole genome shotgun (WGS) entry which is preliminary data.</text>
</comment>
<organism evidence="1 2">
    <name type="scientific">Dallia pectoralis</name>
    <name type="common">Alaska blackfish</name>
    <dbReference type="NCBI Taxonomy" id="75939"/>
    <lineage>
        <taxon>Eukaryota</taxon>
        <taxon>Metazoa</taxon>
        <taxon>Chordata</taxon>
        <taxon>Craniata</taxon>
        <taxon>Vertebrata</taxon>
        <taxon>Euteleostomi</taxon>
        <taxon>Actinopterygii</taxon>
        <taxon>Neopterygii</taxon>
        <taxon>Teleostei</taxon>
        <taxon>Protacanthopterygii</taxon>
        <taxon>Esociformes</taxon>
        <taxon>Umbridae</taxon>
        <taxon>Dallia</taxon>
    </lineage>
</organism>
<gene>
    <name evidence="1" type="ORF">DPEC_G00262800</name>
</gene>
<keyword evidence="2" id="KW-1185">Reference proteome</keyword>
<proteinExistence type="predicted"/>
<evidence type="ECO:0000313" key="2">
    <source>
        <dbReference type="Proteomes" id="UP001157502"/>
    </source>
</evidence>